<gene>
    <name evidence="2" type="ORF">F4W18_07045</name>
</gene>
<dbReference type="OrthoDB" id="5876198at2"/>
<dbReference type="EMBL" id="VXJS01000003">
    <property type="protein sequence ID" value="KAA8678760.1"/>
    <property type="molecule type" value="Genomic_DNA"/>
</dbReference>
<protein>
    <submittedName>
        <fullName evidence="2">Membrane associated secretion system protein</fullName>
    </submittedName>
</protein>
<organism evidence="2 3">
    <name type="scientific">Vibrio gigantis</name>
    <dbReference type="NCBI Taxonomy" id="296199"/>
    <lineage>
        <taxon>Bacteria</taxon>
        <taxon>Pseudomonadati</taxon>
        <taxon>Pseudomonadota</taxon>
        <taxon>Gammaproteobacteria</taxon>
        <taxon>Vibrionales</taxon>
        <taxon>Vibrionaceae</taxon>
        <taxon>Vibrio</taxon>
    </lineage>
</organism>
<keyword evidence="1" id="KW-0472">Membrane</keyword>
<name>A0A5M9P1Y3_9VIBR</name>
<dbReference type="AlphaFoldDB" id="A0A5M9P1Y3"/>
<dbReference type="RefSeq" id="WP_086713318.1">
    <property type="nucleotide sequence ID" value="NZ_AP025492.1"/>
</dbReference>
<dbReference type="Proteomes" id="UP000322521">
    <property type="component" value="Unassembled WGS sequence"/>
</dbReference>
<comment type="caution">
    <text evidence="2">The sequence shown here is derived from an EMBL/GenBank/DDBJ whole genome shotgun (WGS) entry which is preliminary data.</text>
</comment>
<evidence type="ECO:0000313" key="3">
    <source>
        <dbReference type="Proteomes" id="UP000322521"/>
    </source>
</evidence>
<reference evidence="2 3" key="1">
    <citation type="submission" date="2019-09" db="EMBL/GenBank/DDBJ databases">
        <title>Draft genome sequence of various Type strains from the CCUG.</title>
        <authorList>
            <person name="Pineiro-Iglesias B."/>
            <person name="Tunovic T."/>
            <person name="Unosson C."/>
            <person name="Inganas E."/>
            <person name="Ohlen M."/>
            <person name="Cardew S."/>
            <person name="Jensie-Markopoulos S."/>
            <person name="Salva-Serra F."/>
            <person name="Jaen-Luchoro D."/>
            <person name="Karlsson R."/>
            <person name="Svensson-Stadler L."/>
            <person name="Chun J."/>
            <person name="Moore E."/>
        </authorList>
    </citation>
    <scope>NUCLEOTIDE SEQUENCE [LARGE SCALE GENOMIC DNA]</scope>
    <source>
        <strain evidence="2 3">CCUG 56969T</strain>
    </source>
</reference>
<feature type="transmembrane region" description="Helical" evidence="1">
    <location>
        <begin position="21"/>
        <end position="43"/>
    </location>
</feature>
<keyword evidence="1" id="KW-0812">Transmembrane</keyword>
<sequence>MLRNQGMFSKRRQQGSYTIELVFILVALWGVYLFAADLSYQLLVRAKLDRSSFALVNVIKERTRYFDADVLAGQNLPVTNAELEEMAKVASRMLNTPVDNVAIRIESLTNKTNVAEFSTSKYRSLNCQTDSILEHADLAPVEKGVVYPLYRISLCEEESSWFKPFFNGGTSSTVKIGSSSIMPGR</sequence>
<accession>A0A5M9P1Y3</accession>
<evidence type="ECO:0000256" key="1">
    <source>
        <dbReference type="SAM" id="Phobius"/>
    </source>
</evidence>
<keyword evidence="3" id="KW-1185">Reference proteome</keyword>
<proteinExistence type="predicted"/>
<keyword evidence="1" id="KW-1133">Transmembrane helix</keyword>
<dbReference type="InterPro" id="IPR031582">
    <property type="entry name" value="TadF"/>
</dbReference>
<dbReference type="Pfam" id="PF16964">
    <property type="entry name" value="TadF"/>
    <property type="match status" value="1"/>
</dbReference>
<evidence type="ECO:0000313" key="2">
    <source>
        <dbReference type="EMBL" id="KAA8678760.1"/>
    </source>
</evidence>